<proteinExistence type="predicted"/>
<accession>A0A9I9E7U9</accession>
<name>A0A9I9E7U9_CUCME</name>
<protein>
    <submittedName>
        <fullName evidence="1">Uncharacterized protein</fullName>
    </submittedName>
</protein>
<sequence length="204" mass="23031">RETNPNFLFSTAIVARPNPKRRRLQSVSHRKLFVVRTSRSKPNHASRLRRVVHQRSVSRRLKPAHVSRAACNACEPRPQCVEPCTHPPRAVRTSLPSCASHPRAPVEPRLPPNRAVKLFVSHKPVFGSFPPVLLKEIVTTLILSKLIQLGTSLLGKRVLLSKSDRANLQAKEESSTYYKRLGLYIFIPDTILNVSSLRAMMESH</sequence>
<dbReference type="AlphaFoldDB" id="A0A9I9E7U9"/>
<evidence type="ECO:0000313" key="1">
    <source>
        <dbReference type="EnsemblPlants" id="MELO3C029892.2.1"/>
    </source>
</evidence>
<dbReference type="EnsemblPlants" id="MELO3C029892.2.1">
    <property type="protein sequence ID" value="MELO3C029892.2.1"/>
    <property type="gene ID" value="MELO3C029892.2"/>
</dbReference>
<organism evidence="1">
    <name type="scientific">Cucumis melo</name>
    <name type="common">Muskmelon</name>
    <dbReference type="NCBI Taxonomy" id="3656"/>
    <lineage>
        <taxon>Eukaryota</taxon>
        <taxon>Viridiplantae</taxon>
        <taxon>Streptophyta</taxon>
        <taxon>Embryophyta</taxon>
        <taxon>Tracheophyta</taxon>
        <taxon>Spermatophyta</taxon>
        <taxon>Magnoliopsida</taxon>
        <taxon>eudicotyledons</taxon>
        <taxon>Gunneridae</taxon>
        <taxon>Pentapetalae</taxon>
        <taxon>rosids</taxon>
        <taxon>fabids</taxon>
        <taxon>Cucurbitales</taxon>
        <taxon>Cucurbitaceae</taxon>
        <taxon>Benincaseae</taxon>
        <taxon>Cucumis</taxon>
    </lineage>
</organism>
<reference evidence="1" key="1">
    <citation type="submission" date="2023-03" db="UniProtKB">
        <authorList>
            <consortium name="EnsemblPlants"/>
        </authorList>
    </citation>
    <scope>IDENTIFICATION</scope>
</reference>
<dbReference type="Gramene" id="MELO3C029892.2.1">
    <property type="protein sequence ID" value="MELO3C029892.2.1"/>
    <property type="gene ID" value="MELO3C029892.2"/>
</dbReference>